<evidence type="ECO:0000313" key="2">
    <source>
        <dbReference type="Proteomes" id="UP001055811"/>
    </source>
</evidence>
<dbReference type="Proteomes" id="UP001055811">
    <property type="component" value="Linkage Group LG04"/>
</dbReference>
<sequence length="356" mass="40340">MTGYGCVLDPEEPEVFDTNEFRSYVKPSSQREALLRNLKIPVVCSEGTMHEVDFYVGETFANKNIVKEAVLNLGVIHKRKLVVTRNETKRLSAKCVGIVPGLNDQYGMNPQNRKGRKVNSQDIFCTWALHVSWSEENEDWLVKCYNPNHTCLQTRQANTFTQGYIAKRIQAQVAGNPSIPVSALRAELQRKFKLDLSYMKVFRTKQLALNKIRGDYERQYSMLRDYGLELQLRNPGTTGKIAVEDEPDLSSTTRVFKRIYICLGALKSGFKASKREILGLDGAFMKGPYPGQLLSAVGMDGNNGIYPLAYAIVETENKSSWTWFLEQLGEDLDMGPMTNFTFVSDRQKVCTVLFII</sequence>
<gene>
    <name evidence="1" type="ORF">L2E82_22714</name>
</gene>
<comment type="caution">
    <text evidence="1">The sequence shown here is derived from an EMBL/GenBank/DDBJ whole genome shotgun (WGS) entry which is preliminary data.</text>
</comment>
<protein>
    <submittedName>
        <fullName evidence="1">Uncharacterized protein</fullName>
    </submittedName>
</protein>
<reference evidence="1 2" key="2">
    <citation type="journal article" date="2022" name="Mol. Ecol. Resour.">
        <title>The genomes of chicory, endive, great burdock and yacon provide insights into Asteraceae paleo-polyploidization history and plant inulin production.</title>
        <authorList>
            <person name="Fan W."/>
            <person name="Wang S."/>
            <person name="Wang H."/>
            <person name="Wang A."/>
            <person name="Jiang F."/>
            <person name="Liu H."/>
            <person name="Zhao H."/>
            <person name="Xu D."/>
            <person name="Zhang Y."/>
        </authorList>
    </citation>
    <scope>NUCLEOTIDE SEQUENCE [LARGE SCALE GENOMIC DNA]</scope>
    <source>
        <strain evidence="2">cv. Punajuju</strain>
        <tissue evidence="1">Leaves</tissue>
    </source>
</reference>
<proteinExistence type="predicted"/>
<dbReference type="EMBL" id="CM042012">
    <property type="protein sequence ID" value="KAI3751623.1"/>
    <property type="molecule type" value="Genomic_DNA"/>
</dbReference>
<name>A0ACB9DZ65_CICIN</name>
<evidence type="ECO:0000313" key="1">
    <source>
        <dbReference type="EMBL" id="KAI3751623.1"/>
    </source>
</evidence>
<keyword evidence="2" id="KW-1185">Reference proteome</keyword>
<reference evidence="2" key="1">
    <citation type="journal article" date="2022" name="Mol. Ecol. Resour.">
        <title>The genomes of chicory, endive, great burdock and yacon provide insights into Asteraceae palaeo-polyploidization history and plant inulin production.</title>
        <authorList>
            <person name="Fan W."/>
            <person name="Wang S."/>
            <person name="Wang H."/>
            <person name="Wang A."/>
            <person name="Jiang F."/>
            <person name="Liu H."/>
            <person name="Zhao H."/>
            <person name="Xu D."/>
            <person name="Zhang Y."/>
        </authorList>
    </citation>
    <scope>NUCLEOTIDE SEQUENCE [LARGE SCALE GENOMIC DNA]</scope>
    <source>
        <strain evidence="2">cv. Punajuju</strain>
    </source>
</reference>
<organism evidence="1 2">
    <name type="scientific">Cichorium intybus</name>
    <name type="common">Chicory</name>
    <dbReference type="NCBI Taxonomy" id="13427"/>
    <lineage>
        <taxon>Eukaryota</taxon>
        <taxon>Viridiplantae</taxon>
        <taxon>Streptophyta</taxon>
        <taxon>Embryophyta</taxon>
        <taxon>Tracheophyta</taxon>
        <taxon>Spermatophyta</taxon>
        <taxon>Magnoliopsida</taxon>
        <taxon>eudicotyledons</taxon>
        <taxon>Gunneridae</taxon>
        <taxon>Pentapetalae</taxon>
        <taxon>asterids</taxon>
        <taxon>campanulids</taxon>
        <taxon>Asterales</taxon>
        <taxon>Asteraceae</taxon>
        <taxon>Cichorioideae</taxon>
        <taxon>Cichorieae</taxon>
        <taxon>Cichoriinae</taxon>
        <taxon>Cichorium</taxon>
    </lineage>
</organism>
<accession>A0ACB9DZ65</accession>